<feature type="transmembrane region" description="Helical" evidence="7">
    <location>
        <begin position="65"/>
        <end position="86"/>
    </location>
</feature>
<keyword evidence="4 7" id="KW-0812">Transmembrane</keyword>
<evidence type="ECO:0000256" key="4">
    <source>
        <dbReference type="ARBA" id="ARBA00022692"/>
    </source>
</evidence>
<feature type="transmembrane region" description="Helical" evidence="7">
    <location>
        <begin position="372"/>
        <end position="396"/>
    </location>
</feature>
<evidence type="ECO:0000256" key="7">
    <source>
        <dbReference type="SAM" id="Phobius"/>
    </source>
</evidence>
<reference evidence="8 9" key="1">
    <citation type="submission" date="2018-08" db="EMBL/GenBank/DDBJ databases">
        <title>Aphanomyces genome sequencing and annotation.</title>
        <authorList>
            <person name="Minardi D."/>
            <person name="Oidtmann B."/>
            <person name="Van Der Giezen M."/>
            <person name="Studholme D.J."/>
        </authorList>
    </citation>
    <scope>NUCLEOTIDE SEQUENCE [LARGE SCALE GENOMIC DNA]</scope>
    <source>
        <strain evidence="8 9">NJM0002</strain>
    </source>
</reference>
<evidence type="ECO:0000256" key="1">
    <source>
        <dbReference type="ARBA" id="ARBA00004141"/>
    </source>
</evidence>
<dbReference type="InterPro" id="IPR002259">
    <property type="entry name" value="Eqnu_transpt"/>
</dbReference>
<comment type="subcellular location">
    <subcellularLocation>
        <location evidence="1">Membrane</location>
        <topology evidence="1">Multi-pass membrane protein</topology>
    </subcellularLocation>
</comment>
<evidence type="ECO:0000313" key="8">
    <source>
        <dbReference type="EMBL" id="RHY28081.1"/>
    </source>
</evidence>
<dbReference type="Pfam" id="PF01733">
    <property type="entry name" value="Nucleoside_tran"/>
    <property type="match status" value="1"/>
</dbReference>
<gene>
    <name evidence="8" type="ORF">DYB32_006583</name>
</gene>
<feature type="transmembrane region" description="Helical" evidence="7">
    <location>
        <begin position="338"/>
        <end position="360"/>
    </location>
</feature>
<keyword evidence="6 7" id="KW-0472">Membrane</keyword>
<feature type="transmembrane region" description="Helical" evidence="7">
    <location>
        <begin position="28"/>
        <end position="45"/>
    </location>
</feature>
<dbReference type="PANTHER" id="PTHR10332:SF10">
    <property type="entry name" value="EQUILIBRATIVE NUCLEOSIDE TRANSPORTER 4"/>
    <property type="match status" value="1"/>
</dbReference>
<feature type="transmembrane region" description="Helical" evidence="7">
    <location>
        <begin position="190"/>
        <end position="211"/>
    </location>
</feature>
<evidence type="ECO:0000256" key="3">
    <source>
        <dbReference type="ARBA" id="ARBA00022448"/>
    </source>
</evidence>
<feature type="transmembrane region" description="Helical" evidence="7">
    <location>
        <begin position="310"/>
        <end position="332"/>
    </location>
</feature>
<dbReference type="SUPFAM" id="SSF103473">
    <property type="entry name" value="MFS general substrate transporter"/>
    <property type="match status" value="1"/>
</dbReference>
<evidence type="ECO:0000313" key="9">
    <source>
        <dbReference type="Proteomes" id="UP000285060"/>
    </source>
</evidence>
<keyword evidence="3" id="KW-0813">Transport</keyword>
<dbReference type="VEuPathDB" id="FungiDB:H310_02068"/>
<protein>
    <recommendedName>
        <fullName evidence="10">Major facilitator superfamily (MFS) profile domain-containing protein</fullName>
    </recommendedName>
</protein>
<keyword evidence="5 7" id="KW-1133">Transmembrane helix</keyword>
<feature type="transmembrane region" description="Helical" evidence="7">
    <location>
        <begin position="93"/>
        <end position="114"/>
    </location>
</feature>
<dbReference type="GO" id="GO:0005337">
    <property type="term" value="F:nucleoside transmembrane transporter activity"/>
    <property type="evidence" value="ECO:0007669"/>
    <property type="project" value="InterPro"/>
</dbReference>
<feature type="transmembrane region" description="Helical" evidence="7">
    <location>
        <begin position="158"/>
        <end position="175"/>
    </location>
</feature>
<organism evidence="8 9">
    <name type="scientific">Aphanomyces invadans</name>
    <dbReference type="NCBI Taxonomy" id="157072"/>
    <lineage>
        <taxon>Eukaryota</taxon>
        <taxon>Sar</taxon>
        <taxon>Stramenopiles</taxon>
        <taxon>Oomycota</taxon>
        <taxon>Saprolegniomycetes</taxon>
        <taxon>Saprolegniales</taxon>
        <taxon>Verrucalvaceae</taxon>
        <taxon>Aphanomyces</taxon>
    </lineage>
</organism>
<dbReference type="Gene3D" id="1.20.1250.20">
    <property type="entry name" value="MFS general substrate transporter like domains"/>
    <property type="match status" value="1"/>
</dbReference>
<name>A0A3R6YWX3_9STRA</name>
<dbReference type="Proteomes" id="UP000285060">
    <property type="component" value="Unassembled WGS sequence"/>
</dbReference>
<keyword evidence="9" id="KW-1185">Reference proteome</keyword>
<dbReference type="GO" id="GO:0005886">
    <property type="term" value="C:plasma membrane"/>
    <property type="evidence" value="ECO:0007669"/>
    <property type="project" value="TreeGrafter"/>
</dbReference>
<dbReference type="EMBL" id="QUSY01000649">
    <property type="protein sequence ID" value="RHY28081.1"/>
    <property type="molecule type" value="Genomic_DNA"/>
</dbReference>
<evidence type="ECO:0008006" key="10">
    <source>
        <dbReference type="Google" id="ProtNLM"/>
    </source>
</evidence>
<evidence type="ECO:0000256" key="5">
    <source>
        <dbReference type="ARBA" id="ARBA00022989"/>
    </source>
</evidence>
<dbReference type="AlphaFoldDB" id="A0A3R6YWX3"/>
<dbReference type="PANTHER" id="PTHR10332">
    <property type="entry name" value="EQUILIBRATIVE NUCLEOSIDE TRANSPORTER"/>
    <property type="match status" value="1"/>
</dbReference>
<comment type="caution">
    <text evidence="8">The sequence shown here is derived from an EMBL/GenBank/DDBJ whole genome shotgun (WGS) entry which is preliminary data.</text>
</comment>
<sequence length="401" mass="43819">MGHSEHDACLQKSGWLDNSATDATRGHLLFAVVGFSYIFALDALLQPVDYWRLLFPTFNAEFQISWVYTGSCVATLVGLLWLATAAPRLERRIVRGFTVLLVCMTMLPLSHFVLGTTMQHLVMVLASAAALGVAIATTDSSMFALASLYPTSGAVEHVQLGIGLSLLVSALYRVSSKAIFESDKVVPATMLYFGIALATIGLGFVAFLQLVQLPRTQQCLNDQVSHPAMAGTAVWRKIWRHEAIVALTYMTTYSVYPGVITSIPCYNDYQDGWLTSTGWWPLVLMTCYAVSEPLGRFCVRWRLGFTYETVWMLAVPRLVLVLLVGCSAKGIWFLHDAFSVVLVLTLGFTNGYVGTLALVVVNDVVDVHERAFTGMCATLTINTGIFAGSTLGLIAAKVLDF</sequence>
<comment type="similarity">
    <text evidence="2">Belongs to the SLC29A/ENT transporter (TC 2.A.57) family.</text>
</comment>
<dbReference type="InterPro" id="IPR036259">
    <property type="entry name" value="MFS_trans_sf"/>
</dbReference>
<evidence type="ECO:0000256" key="2">
    <source>
        <dbReference type="ARBA" id="ARBA00007965"/>
    </source>
</evidence>
<feature type="transmembrane region" description="Helical" evidence="7">
    <location>
        <begin position="120"/>
        <end position="146"/>
    </location>
</feature>
<evidence type="ECO:0000256" key="6">
    <source>
        <dbReference type="ARBA" id="ARBA00023136"/>
    </source>
</evidence>
<accession>A0A3R6YWX3</accession>
<proteinExistence type="inferred from homology"/>